<evidence type="ECO:0000313" key="3">
    <source>
        <dbReference type="Proteomes" id="UP001448858"/>
    </source>
</evidence>
<dbReference type="RefSeq" id="WP_342022375.1">
    <property type="nucleotide sequence ID" value="NZ_CP151657.1"/>
</dbReference>
<feature type="compositionally biased region" description="Low complexity" evidence="1">
    <location>
        <begin position="1"/>
        <end position="16"/>
    </location>
</feature>
<dbReference type="Proteomes" id="UP001448858">
    <property type="component" value="Chromosome"/>
</dbReference>
<accession>A0ABZ2ZU18</accession>
<sequence>MSAAATTSAPRPATGTQFQLTRDTQAGPAEARIAALAGALRSYSVGGTPFVETYPDSELPPSACGILLAPWPNRVAGGKWLLDGRTQQLDITEPARGNASHGLLRNTGYLPADTDNSGNANPPGSSITLRAEIFPQHGYPFHLIHEVTYSLDDDGGLRVRQGLTNVGEARAPFALGAHPFLRVGSVPVEDLTLTVTGDTRLTVDDSLIPVGREPAAGSADLRAGRRIGGLDLDAAYTGLVPEDGEFRHRLHAPDGSGVMLWSGPEFGYVHVFVTDKFPGRTAAVALEPMTAPANALNSGEGLRWLEPAAAFAAEWGIRPEQTGRPAG</sequence>
<evidence type="ECO:0000313" key="2">
    <source>
        <dbReference type="EMBL" id="WZP14718.1"/>
    </source>
</evidence>
<dbReference type="Pfam" id="PF01263">
    <property type="entry name" value="Aldose_epim"/>
    <property type="match status" value="1"/>
</dbReference>
<dbReference type="InterPro" id="IPR014718">
    <property type="entry name" value="GH-type_carb-bd"/>
</dbReference>
<dbReference type="InterPro" id="IPR011013">
    <property type="entry name" value="Gal_mutarotase_sf_dom"/>
</dbReference>
<name>A0ABZ2ZU18_9MICC</name>
<organism evidence="2 3">
    <name type="scientific">Arthrobacter citreus</name>
    <dbReference type="NCBI Taxonomy" id="1670"/>
    <lineage>
        <taxon>Bacteria</taxon>
        <taxon>Bacillati</taxon>
        <taxon>Actinomycetota</taxon>
        <taxon>Actinomycetes</taxon>
        <taxon>Micrococcales</taxon>
        <taxon>Micrococcaceae</taxon>
        <taxon>Arthrobacter</taxon>
    </lineage>
</organism>
<evidence type="ECO:0000256" key="1">
    <source>
        <dbReference type="SAM" id="MobiDB-lite"/>
    </source>
</evidence>
<feature type="region of interest" description="Disordered" evidence="1">
    <location>
        <begin position="1"/>
        <end position="26"/>
    </location>
</feature>
<proteinExistence type="predicted"/>
<dbReference type="Gene3D" id="2.70.98.10">
    <property type="match status" value="1"/>
</dbReference>
<reference evidence="2 3" key="1">
    <citation type="submission" date="2024-04" db="EMBL/GenBank/DDBJ databases">
        <title>Arthrobacter sp. from Plains bison fecal sample.</title>
        <authorList>
            <person name="Ruzzini A."/>
        </authorList>
    </citation>
    <scope>NUCLEOTIDE SEQUENCE [LARGE SCALE GENOMIC DNA]</scope>
    <source>
        <strain evidence="2 3">EINP1</strain>
    </source>
</reference>
<dbReference type="SUPFAM" id="SSF74650">
    <property type="entry name" value="Galactose mutarotase-like"/>
    <property type="match status" value="1"/>
</dbReference>
<keyword evidence="3" id="KW-1185">Reference proteome</keyword>
<dbReference type="InterPro" id="IPR037480">
    <property type="entry name" value="YihR-like"/>
</dbReference>
<gene>
    <name evidence="2" type="ORF">AAE021_10980</name>
</gene>
<dbReference type="EMBL" id="CP151657">
    <property type="protein sequence ID" value="WZP14718.1"/>
    <property type="molecule type" value="Genomic_DNA"/>
</dbReference>
<protein>
    <submittedName>
        <fullName evidence="2">Aldose 1-epimerase family protein</fullName>
    </submittedName>
</protein>
<dbReference type="InterPro" id="IPR008183">
    <property type="entry name" value="Aldose_1/G6P_1-epimerase"/>
</dbReference>
<dbReference type="CDD" id="cd09022">
    <property type="entry name" value="Aldose_epim_Ec_YihR"/>
    <property type="match status" value="1"/>
</dbReference>